<dbReference type="OrthoDB" id="273181at2759"/>
<name>A0A4S2MC36_OPIFE</name>
<proteinExistence type="predicted"/>
<sequence>MFLREFVFYVSTGYSFVRKYLAGHKWYTRITPKLILGALPLRSFWDELERTENVTHIVSMLEPFEVKSFVVGSEEAESRGLKHLSLPVRDFVGVPTVEQTLETKILEIHFEPHLRPSPDNLTEVVPFK</sequence>
<dbReference type="GO" id="GO:0004439">
    <property type="term" value="F:phosphatidylinositol-4,5-bisphosphate 5-phosphatase activity"/>
    <property type="evidence" value="ECO:0007669"/>
    <property type="project" value="TreeGrafter"/>
</dbReference>
<accession>A0A4S2MC36</accession>
<dbReference type="PANTHER" id="PTHR46712:SF1">
    <property type="entry name" value="PHOSPHATIDYLGLYCEROPHOSPHATASE AND PROTEIN-TYROSINE PHOSPHATASE 1"/>
    <property type="match status" value="1"/>
</dbReference>
<dbReference type="Gene3D" id="3.90.190.10">
    <property type="entry name" value="Protein tyrosine phosphatase superfamily"/>
    <property type="match status" value="1"/>
</dbReference>
<comment type="caution">
    <text evidence="1">The sequence shown here is derived from an EMBL/GenBank/DDBJ whole genome shotgun (WGS) entry which is preliminary data.</text>
</comment>
<dbReference type="InterPro" id="IPR029021">
    <property type="entry name" value="Prot-tyrosine_phosphatase-like"/>
</dbReference>
<reference evidence="1 2" key="1">
    <citation type="journal article" date="2019" name="BMC Genomics">
        <title>New insights from Opisthorchis felineus genome: update on genomics of the epidemiologically important liver flukes.</title>
        <authorList>
            <person name="Ershov N.I."/>
            <person name="Mordvinov V.A."/>
            <person name="Prokhortchouk E.B."/>
            <person name="Pakharukova M.Y."/>
            <person name="Gunbin K.V."/>
            <person name="Ustyantsev K."/>
            <person name="Genaev M.A."/>
            <person name="Blinov A.G."/>
            <person name="Mazur A."/>
            <person name="Boulygina E."/>
            <person name="Tsygankova S."/>
            <person name="Khrameeva E."/>
            <person name="Chekanov N."/>
            <person name="Fan G."/>
            <person name="Xiao A."/>
            <person name="Zhang H."/>
            <person name="Xu X."/>
            <person name="Yang H."/>
            <person name="Solovyev V."/>
            <person name="Lee S.M."/>
            <person name="Liu X."/>
            <person name="Afonnikov D.A."/>
            <person name="Skryabin K.G."/>
        </authorList>
    </citation>
    <scope>NUCLEOTIDE SEQUENCE [LARGE SCALE GENOMIC DNA]</scope>
    <source>
        <strain evidence="1">AK-0245</strain>
        <tissue evidence="1">Whole organism</tissue>
    </source>
</reference>
<dbReference type="PANTHER" id="PTHR46712">
    <property type="entry name" value="PHOSPHATIDYLGLYCEROPHOSPHATASE AND PROTEIN-TYROSINE PHOSPHATASE 1"/>
    <property type="match status" value="1"/>
</dbReference>
<dbReference type="AlphaFoldDB" id="A0A4S2MC36"/>
<keyword evidence="2" id="KW-1185">Reference proteome</keyword>
<gene>
    <name evidence="1" type="ORF">CRM22_001120</name>
</gene>
<dbReference type="GO" id="GO:0004721">
    <property type="term" value="F:phosphoprotein phosphatase activity"/>
    <property type="evidence" value="ECO:0007669"/>
    <property type="project" value="InterPro"/>
</dbReference>
<dbReference type="Proteomes" id="UP000308267">
    <property type="component" value="Unassembled WGS sequence"/>
</dbReference>
<protein>
    <submittedName>
        <fullName evidence="1">Uncharacterized protein</fullName>
    </submittedName>
</protein>
<dbReference type="GO" id="GO:0008962">
    <property type="term" value="F:phosphatidylglycerophosphatase activity"/>
    <property type="evidence" value="ECO:0007669"/>
    <property type="project" value="TreeGrafter"/>
</dbReference>
<dbReference type="InterPro" id="IPR042165">
    <property type="entry name" value="PTPMT1"/>
</dbReference>
<dbReference type="SUPFAM" id="SSF52799">
    <property type="entry name" value="(Phosphotyrosine protein) phosphatases II"/>
    <property type="match status" value="1"/>
</dbReference>
<dbReference type="EMBL" id="SJOL01002116">
    <property type="protein sequence ID" value="TGZ74126.1"/>
    <property type="molecule type" value="Genomic_DNA"/>
</dbReference>
<organism evidence="1 2">
    <name type="scientific">Opisthorchis felineus</name>
    <dbReference type="NCBI Taxonomy" id="147828"/>
    <lineage>
        <taxon>Eukaryota</taxon>
        <taxon>Metazoa</taxon>
        <taxon>Spiralia</taxon>
        <taxon>Lophotrochozoa</taxon>
        <taxon>Platyhelminthes</taxon>
        <taxon>Trematoda</taxon>
        <taxon>Digenea</taxon>
        <taxon>Opisthorchiida</taxon>
        <taxon>Opisthorchiata</taxon>
        <taxon>Opisthorchiidae</taxon>
        <taxon>Opisthorchis</taxon>
    </lineage>
</organism>
<evidence type="ECO:0000313" key="2">
    <source>
        <dbReference type="Proteomes" id="UP000308267"/>
    </source>
</evidence>
<evidence type="ECO:0000313" key="1">
    <source>
        <dbReference type="EMBL" id="TGZ74126.1"/>
    </source>
</evidence>